<evidence type="ECO:0000313" key="3">
    <source>
        <dbReference type="Proteomes" id="UP000321258"/>
    </source>
</evidence>
<proteinExistence type="predicted"/>
<name>A0A512IUT1_9HYPH</name>
<reference evidence="2 3" key="1">
    <citation type="submission" date="2019-07" db="EMBL/GenBank/DDBJ databases">
        <title>Whole genome shotgun sequence of Methylobacterium haplocladii NBRC 107714.</title>
        <authorList>
            <person name="Hosoyama A."/>
            <person name="Uohara A."/>
            <person name="Ohji S."/>
            <person name="Ichikawa N."/>
        </authorList>
    </citation>
    <scope>NUCLEOTIDE SEQUENCE [LARGE SCALE GENOMIC DNA]</scope>
    <source>
        <strain evidence="2 3">NBRC 107714</strain>
    </source>
</reference>
<dbReference type="AlphaFoldDB" id="A0A512IUT1"/>
<dbReference type="Proteomes" id="UP000321258">
    <property type="component" value="Unassembled WGS sequence"/>
</dbReference>
<evidence type="ECO:0000313" key="2">
    <source>
        <dbReference type="EMBL" id="GEP01460.1"/>
    </source>
</evidence>
<sequence length="136" mass="14899">MTVKRIGKRKIQVKFIAINKTVRINAADLLELAVYLARRTKFDEVKDKYLNDFTLDVPEDLVNALKYHVASETNADRSALASSLLSWEGGGIFLKNPAAAKPSRATGQSTLEANVVEDDRSAPGGQYPWKDPPPGG</sequence>
<feature type="region of interest" description="Disordered" evidence="1">
    <location>
        <begin position="103"/>
        <end position="136"/>
    </location>
</feature>
<evidence type="ECO:0000256" key="1">
    <source>
        <dbReference type="SAM" id="MobiDB-lite"/>
    </source>
</evidence>
<protein>
    <submittedName>
        <fullName evidence="2">Uncharacterized protein</fullName>
    </submittedName>
</protein>
<comment type="caution">
    <text evidence="2">The sequence shown here is derived from an EMBL/GenBank/DDBJ whole genome shotgun (WGS) entry which is preliminary data.</text>
</comment>
<accession>A0A512IUT1</accession>
<gene>
    <name evidence="2" type="ORF">MHA02_38470</name>
</gene>
<dbReference type="EMBL" id="BJZT01000043">
    <property type="protein sequence ID" value="GEP01460.1"/>
    <property type="molecule type" value="Genomic_DNA"/>
</dbReference>
<keyword evidence="3" id="KW-1185">Reference proteome</keyword>
<dbReference type="RefSeq" id="WP_170249355.1">
    <property type="nucleotide sequence ID" value="NZ_BJZT01000043.1"/>
</dbReference>
<organism evidence="2 3">
    <name type="scientific">Methylobacterium haplocladii</name>
    <dbReference type="NCBI Taxonomy" id="1176176"/>
    <lineage>
        <taxon>Bacteria</taxon>
        <taxon>Pseudomonadati</taxon>
        <taxon>Pseudomonadota</taxon>
        <taxon>Alphaproteobacteria</taxon>
        <taxon>Hyphomicrobiales</taxon>
        <taxon>Methylobacteriaceae</taxon>
        <taxon>Methylobacterium</taxon>
    </lineage>
</organism>